<feature type="compositionally biased region" description="Acidic residues" evidence="1">
    <location>
        <begin position="110"/>
        <end position="175"/>
    </location>
</feature>
<accession>A0ABR1RUB7</accession>
<feature type="region of interest" description="Disordered" evidence="1">
    <location>
        <begin position="233"/>
        <end position="257"/>
    </location>
</feature>
<keyword evidence="4" id="KW-1185">Reference proteome</keyword>
<evidence type="ECO:0000259" key="2">
    <source>
        <dbReference type="Pfam" id="PF25545"/>
    </source>
</evidence>
<dbReference type="Pfam" id="PF25545">
    <property type="entry name" value="DUF7924"/>
    <property type="match status" value="1"/>
</dbReference>
<proteinExistence type="predicted"/>
<gene>
    <name evidence="3" type="ORF">PG991_007746</name>
</gene>
<evidence type="ECO:0000313" key="4">
    <source>
        <dbReference type="Proteomes" id="UP001396898"/>
    </source>
</evidence>
<feature type="compositionally biased region" description="Basic residues" evidence="1">
    <location>
        <begin position="240"/>
        <end position="257"/>
    </location>
</feature>
<dbReference type="EMBL" id="JAQQWI010000010">
    <property type="protein sequence ID" value="KAK8018556.1"/>
    <property type="molecule type" value="Genomic_DNA"/>
</dbReference>
<feature type="region of interest" description="Disordered" evidence="1">
    <location>
        <begin position="109"/>
        <end position="178"/>
    </location>
</feature>
<name>A0ABR1RUB7_9PEZI</name>
<dbReference type="PANTHER" id="PTHR42470:SF1">
    <property type="entry name" value="VAST DOMAIN-CONTAINING PROTEIN"/>
    <property type="match status" value="1"/>
</dbReference>
<dbReference type="PANTHER" id="PTHR42470">
    <property type="entry name" value="VAST DOMAIN-CONTAINING PROTEIN"/>
    <property type="match status" value="1"/>
</dbReference>
<feature type="domain" description="DUF7924" evidence="2">
    <location>
        <begin position="14"/>
        <end position="113"/>
    </location>
</feature>
<protein>
    <recommendedName>
        <fullName evidence="2">DUF7924 domain-containing protein</fullName>
    </recommendedName>
</protein>
<dbReference type="Proteomes" id="UP001396898">
    <property type="component" value="Unassembled WGS sequence"/>
</dbReference>
<sequence>MAYGYTLKGPAVLFNRAQRNTIEELGLNMCEASPKDLFFPFFIIEYKSDAGRRTVAQNQCLGGSATCVAIINRLNELLGKYPRSQEVCNVAFSFVIDLQHAELFISWMGDSEEDEDEDEDDDDDYEDDDEEEDDSEEKDDEEEEEEDDDEVDEDDDDDGDYEEGEEEEGNKEDNEEDRKKCYMRRHKIFDLHDADQFIQFGNYVNSILDWGKGKRLREIKRALNFIRTGDKKRNLVEARARRRPGHAQPPKRKRSTT</sequence>
<evidence type="ECO:0000313" key="3">
    <source>
        <dbReference type="EMBL" id="KAK8018556.1"/>
    </source>
</evidence>
<reference evidence="3 4" key="1">
    <citation type="submission" date="2023-01" db="EMBL/GenBank/DDBJ databases">
        <title>Analysis of 21 Apiospora genomes using comparative genomics revels a genus with tremendous synthesis potential of carbohydrate active enzymes and secondary metabolites.</title>
        <authorList>
            <person name="Sorensen T."/>
        </authorList>
    </citation>
    <scope>NUCLEOTIDE SEQUENCE [LARGE SCALE GENOMIC DNA]</scope>
    <source>
        <strain evidence="3 4">CBS 20057</strain>
    </source>
</reference>
<organism evidence="3 4">
    <name type="scientific">Apiospora marii</name>
    <dbReference type="NCBI Taxonomy" id="335849"/>
    <lineage>
        <taxon>Eukaryota</taxon>
        <taxon>Fungi</taxon>
        <taxon>Dikarya</taxon>
        <taxon>Ascomycota</taxon>
        <taxon>Pezizomycotina</taxon>
        <taxon>Sordariomycetes</taxon>
        <taxon>Xylariomycetidae</taxon>
        <taxon>Amphisphaeriales</taxon>
        <taxon>Apiosporaceae</taxon>
        <taxon>Apiospora</taxon>
    </lineage>
</organism>
<comment type="caution">
    <text evidence="3">The sequence shown here is derived from an EMBL/GenBank/DDBJ whole genome shotgun (WGS) entry which is preliminary data.</text>
</comment>
<evidence type="ECO:0000256" key="1">
    <source>
        <dbReference type="SAM" id="MobiDB-lite"/>
    </source>
</evidence>
<dbReference type="InterPro" id="IPR057684">
    <property type="entry name" value="DUF7924"/>
</dbReference>